<proteinExistence type="predicted"/>
<dbReference type="Proteomes" id="UP000030754">
    <property type="component" value="Unassembled WGS sequence"/>
</dbReference>
<dbReference type="GO" id="GO:0140662">
    <property type="term" value="F:ATP-dependent protein folding chaperone"/>
    <property type="evidence" value="ECO:0007669"/>
    <property type="project" value="InterPro"/>
</dbReference>
<dbReference type="PANTHER" id="PTHR45639:SF4">
    <property type="entry name" value="HSC70CB, ISOFORM G"/>
    <property type="match status" value="1"/>
</dbReference>
<dbReference type="RefSeq" id="XP_013438379.1">
    <property type="nucleotide sequence ID" value="XM_013582925.1"/>
</dbReference>
<accession>U6N0A2</accession>
<evidence type="ECO:0000256" key="2">
    <source>
        <dbReference type="ARBA" id="ARBA00022840"/>
    </source>
</evidence>
<keyword evidence="5" id="KW-1185">Reference proteome</keyword>
<dbReference type="AlphaFoldDB" id="U6N0A2"/>
<dbReference type="SUPFAM" id="SSF100934">
    <property type="entry name" value="Heat shock protein 70kD (HSP70), C-terminal subdomain"/>
    <property type="match status" value="1"/>
</dbReference>
<dbReference type="Gene3D" id="1.20.1270.10">
    <property type="match status" value="1"/>
</dbReference>
<evidence type="ECO:0000256" key="1">
    <source>
        <dbReference type="ARBA" id="ARBA00022741"/>
    </source>
</evidence>
<dbReference type="OrthoDB" id="354469at2759"/>
<sequence>MINEDRLHREKQEKLNELETAVYVHRDGLAGPLSLFASENEKQKLIKVLEEVENWVYEHQQDPQLTKAAIAAQLQQLAAAAQPLQHRQQQQQRRLAAADKLRATIQECRHTATAAAPEFAHIEQQVLQQLLQAAEADEAWLNRVMQEAAAQPPTENPTVLAETIEQRNSDLFALLNKICSTPKPKPCCCCCCCCCCCAAAVLLLLLLLCCCCCCCCAAAAAAVLLVLLLLCCCCCCAAAAAAAVLLLRCCGLLLAAVSCCWLLLVAAWCC</sequence>
<feature type="transmembrane region" description="Helical" evidence="3">
    <location>
        <begin position="252"/>
        <end position="269"/>
    </location>
</feature>
<dbReference type="InterPro" id="IPR029048">
    <property type="entry name" value="HSP70_C_sf"/>
</dbReference>
<dbReference type="PANTHER" id="PTHR45639">
    <property type="entry name" value="HSC70CB, ISOFORM G-RELATED"/>
    <property type="match status" value="1"/>
</dbReference>
<gene>
    <name evidence="4" type="ORF">ENH_00086550</name>
</gene>
<organism evidence="4 5">
    <name type="scientific">Eimeria necatrix</name>
    <dbReference type="NCBI Taxonomy" id="51315"/>
    <lineage>
        <taxon>Eukaryota</taxon>
        <taxon>Sar</taxon>
        <taxon>Alveolata</taxon>
        <taxon>Apicomplexa</taxon>
        <taxon>Conoidasida</taxon>
        <taxon>Coccidia</taxon>
        <taxon>Eucoccidiorida</taxon>
        <taxon>Eimeriorina</taxon>
        <taxon>Eimeriidae</taxon>
        <taxon>Eimeria</taxon>
    </lineage>
</organism>
<keyword evidence="3" id="KW-0472">Membrane</keyword>
<reference evidence="4" key="2">
    <citation type="submission" date="2013-10" db="EMBL/GenBank/DDBJ databases">
        <authorList>
            <person name="Aslett M."/>
        </authorList>
    </citation>
    <scope>NUCLEOTIDE SEQUENCE [LARGE SCALE GENOMIC DNA]</scope>
    <source>
        <strain evidence="4">Houghton</strain>
    </source>
</reference>
<keyword evidence="1" id="KW-0547">Nucleotide-binding</keyword>
<dbReference type="GeneID" id="25478782"/>
<name>U6N0A2_9EIME</name>
<dbReference type="EMBL" id="HG725832">
    <property type="protein sequence ID" value="CDJ69913.1"/>
    <property type="molecule type" value="Genomic_DNA"/>
</dbReference>
<dbReference type="InterPro" id="IPR013126">
    <property type="entry name" value="Hsp_70_fam"/>
</dbReference>
<evidence type="ECO:0000313" key="5">
    <source>
        <dbReference type="Proteomes" id="UP000030754"/>
    </source>
</evidence>
<evidence type="ECO:0000313" key="4">
    <source>
        <dbReference type="EMBL" id="CDJ69913.1"/>
    </source>
</evidence>
<protein>
    <submittedName>
        <fullName evidence="4">Heat shock protein, putative</fullName>
    </submittedName>
</protein>
<keyword evidence="2" id="KW-0067">ATP-binding</keyword>
<keyword evidence="4" id="KW-0346">Stress response</keyword>
<evidence type="ECO:0000256" key="3">
    <source>
        <dbReference type="SAM" id="Phobius"/>
    </source>
</evidence>
<dbReference type="GO" id="GO:0005524">
    <property type="term" value="F:ATP binding"/>
    <property type="evidence" value="ECO:0007669"/>
    <property type="project" value="UniProtKB-KW"/>
</dbReference>
<keyword evidence="3" id="KW-0812">Transmembrane</keyword>
<feature type="transmembrane region" description="Helical" evidence="3">
    <location>
        <begin position="225"/>
        <end position="246"/>
    </location>
</feature>
<reference evidence="4" key="1">
    <citation type="submission" date="2013-10" db="EMBL/GenBank/DDBJ databases">
        <title>Genomic analysis of the causative agents of coccidiosis in chickens.</title>
        <authorList>
            <person name="Reid A.J."/>
            <person name="Blake D."/>
            <person name="Billington K."/>
            <person name="Browne H."/>
            <person name="Dunn M."/>
            <person name="Hung S."/>
            <person name="Kawahara F."/>
            <person name="Miranda-Saavedra D."/>
            <person name="Mourier T."/>
            <person name="Nagra H."/>
            <person name="Otto T.D."/>
            <person name="Rawlings N."/>
            <person name="Sanchez A."/>
            <person name="Sanders M."/>
            <person name="Subramaniam C."/>
            <person name="Tay Y."/>
            <person name="Dear P."/>
            <person name="Doerig C."/>
            <person name="Gruber A."/>
            <person name="Parkinson J."/>
            <person name="Shirley M."/>
            <person name="Wan K.L."/>
            <person name="Berriman M."/>
            <person name="Tomley F."/>
            <person name="Pain A."/>
        </authorList>
    </citation>
    <scope>NUCLEOTIDE SEQUENCE [LARGE SCALE GENOMIC DNA]</scope>
    <source>
        <strain evidence="4">Houghton</strain>
    </source>
</reference>
<dbReference type="GO" id="GO:0005829">
    <property type="term" value="C:cytosol"/>
    <property type="evidence" value="ECO:0007669"/>
    <property type="project" value="TreeGrafter"/>
</dbReference>
<dbReference type="VEuPathDB" id="ToxoDB:ENH_00086550"/>
<dbReference type="GO" id="GO:0005634">
    <property type="term" value="C:nucleus"/>
    <property type="evidence" value="ECO:0007669"/>
    <property type="project" value="TreeGrafter"/>
</dbReference>
<keyword evidence="3" id="KW-1133">Transmembrane helix</keyword>
<feature type="transmembrane region" description="Helical" evidence="3">
    <location>
        <begin position="198"/>
        <end position="218"/>
    </location>
</feature>